<dbReference type="OrthoDB" id="7362006at2"/>
<organism evidence="1 2">
    <name type="scientific">Muricoccus nepalensis</name>
    <dbReference type="NCBI Taxonomy" id="1854500"/>
    <lineage>
        <taxon>Bacteria</taxon>
        <taxon>Pseudomonadati</taxon>
        <taxon>Pseudomonadota</taxon>
        <taxon>Alphaproteobacteria</taxon>
        <taxon>Acetobacterales</taxon>
        <taxon>Roseomonadaceae</taxon>
        <taxon>Muricoccus</taxon>
    </lineage>
</organism>
<protein>
    <submittedName>
        <fullName evidence="1">Uncharacterized protein</fullName>
    </submittedName>
</protein>
<name>A0A502G8H8_9PROT</name>
<proteinExistence type="predicted"/>
<dbReference type="AlphaFoldDB" id="A0A502G8H8"/>
<reference evidence="1 2" key="1">
    <citation type="journal article" date="2019" name="Environ. Microbiol.">
        <title>Species interactions and distinct microbial communities in high Arctic permafrost affected cryosols are associated with the CH4 and CO2 gas fluxes.</title>
        <authorList>
            <person name="Altshuler I."/>
            <person name="Hamel J."/>
            <person name="Turney S."/>
            <person name="Magnuson E."/>
            <person name="Levesque R."/>
            <person name="Greer C."/>
            <person name="Whyte L.G."/>
        </authorList>
    </citation>
    <scope>NUCLEOTIDE SEQUENCE [LARGE SCALE GENOMIC DNA]</scope>
    <source>
        <strain evidence="1 2">S9.3B</strain>
    </source>
</reference>
<accession>A0A502G8H8</accession>
<evidence type="ECO:0000313" key="2">
    <source>
        <dbReference type="Proteomes" id="UP000317078"/>
    </source>
</evidence>
<gene>
    <name evidence="1" type="ORF">EAH89_08845</name>
</gene>
<dbReference type="RefSeq" id="WP_140882441.1">
    <property type="nucleotide sequence ID" value="NZ_RCZP01000006.1"/>
</dbReference>
<keyword evidence="2" id="KW-1185">Reference proteome</keyword>
<sequence>MPPPAPDPAAYLLEQFLAWVADRPRGYAETMEAWRTSCPRLPVWEEATAGRLVRLGEDRAGSTVVLLTEAGRERLAGAASVAAEAAAR</sequence>
<dbReference type="Proteomes" id="UP000317078">
    <property type="component" value="Unassembled WGS sequence"/>
</dbReference>
<comment type="caution">
    <text evidence="1">The sequence shown here is derived from an EMBL/GenBank/DDBJ whole genome shotgun (WGS) entry which is preliminary data.</text>
</comment>
<dbReference type="EMBL" id="RCZP01000006">
    <property type="protein sequence ID" value="TPG58064.1"/>
    <property type="molecule type" value="Genomic_DNA"/>
</dbReference>
<evidence type="ECO:0000313" key="1">
    <source>
        <dbReference type="EMBL" id="TPG58064.1"/>
    </source>
</evidence>